<dbReference type="CDD" id="cd09817">
    <property type="entry name" value="linoleate_diol_synthase_like"/>
    <property type="match status" value="1"/>
</dbReference>
<dbReference type="Proteomes" id="UP000008142">
    <property type="component" value="Unassembled WGS sequence"/>
</dbReference>
<dbReference type="SUPFAM" id="SSF48113">
    <property type="entry name" value="Heme-dependent peroxidases"/>
    <property type="match status" value="1"/>
</dbReference>
<sequence>MALHSQRLRLLLSKPPTGWLDTTNKTPKPETASKADACPYPSTMIDYFCDSISSLAEYPIAQIMMWHPLSKLELCTDRAPRSLDPDVKTENNKPLRTPKNGHVNGKLKDAPLPVAKRSKGRRVERQEIEDTFAKYSEFSGDHSRMKKDGTSSKFQEVRWMGWKGVRTLLEVVKSKTSGKLVDDRDYLMERIIQLVANLPPESSAREQLTKTFVKSLWVSLPHPPLAYLGDEYRYRAADGSNNNPMFPRLGAANTPYARSVRPITIQPAALPDPGLIFDSLFARQEFKPHPTGVSSTDPRNQHISQTSSYLDLSTLYGDNQDDQNQMRTFKDGKLKADTFSDPRLLALPPACSVILVLLNRFHNYVVEQLAQINENGRFTKPHANLPPDQSAKAWVKYDNDLFQTGRLITCGLYINITLYDYVRTIINLTRSNTTWSLDPRIDTKKDAAPESAESGVGNQVSFEFNLAYRWHSCIGQLDEKWINDIYHDLFGKSGEDISMPELMAGMGKWKQKLPEDPSKRTFAKLKRQADGRFRDEDLARIITEATEEVAGTFGPRNVPKALRAVEILGIQQARKFGCGTLNEFRKFFGLKEYESFEEINSDPEIAGQLRNLYEHPDYVELYPGIVSEEPKIPMVPGAGICPTYTISRAVLSDAVALVRGDRFYTSDYNAKNLTNWGYAETHYDLSINQGCMFYKLMLRALPTYVKPDSIYAHYPMTIPSVNKEIFAKLGRQSHFSWDRPALLPPRIDLTSYNGAKTILQNAKDFRVTWEASLGSHLATQGFNESQAKFIDEIFAQDSWREEVKQFYQDITQKLLQQNSVKIAGINQIDITRDLGNLTHVHFAASTFNLPIKAKDNSKGVFTDHEMFMVMLAAFTSVFSDVDPTKSFPLRQAAREVGEQFGQVVESYVKSIKAFNPFSSIIDKFQKDANTLAKFGADATRRLLKAGLSVPQVALSYILPIICTAVPSQAQAFTQIIGYYLSDEGKMHLPDINSLAKEDSLESDTKLLHYCMEGLRLNGSFSSYRDANANILINDGGREVSINDGDKVFISSARDPNIFPSPDEVVLDRPLESYIHYTDGAFTCFGRDAQMVALSSMLRVVGRLDNLRPAPGPQGQLARISRPDGHFAYMREDWGGFSALPMTLKVHYDV</sequence>
<accession>F0UP76</accession>
<dbReference type="GO" id="GO:0051213">
    <property type="term" value="F:dioxygenase activity"/>
    <property type="evidence" value="ECO:0007669"/>
    <property type="project" value="UniProtKB-KW"/>
</dbReference>
<evidence type="ECO:0000313" key="7">
    <source>
        <dbReference type="EMBL" id="EGC47728.1"/>
    </source>
</evidence>
<dbReference type="GO" id="GO:0005506">
    <property type="term" value="F:iron ion binding"/>
    <property type="evidence" value="ECO:0007669"/>
    <property type="project" value="InterPro"/>
</dbReference>
<feature type="compositionally biased region" description="Basic and acidic residues" evidence="6">
    <location>
        <begin position="82"/>
        <end position="93"/>
    </location>
</feature>
<evidence type="ECO:0000313" key="8">
    <source>
        <dbReference type="Proteomes" id="UP000008142"/>
    </source>
</evidence>
<keyword evidence="5" id="KW-0349">Heme</keyword>
<dbReference type="OMA" id="RHYTIDY"/>
<evidence type="ECO:0000256" key="4">
    <source>
        <dbReference type="ARBA" id="ARBA00023004"/>
    </source>
</evidence>
<keyword evidence="4 5" id="KW-0408">Iron</keyword>
<dbReference type="CDD" id="cd20612">
    <property type="entry name" value="CYP_LDS-like_C"/>
    <property type="match status" value="1"/>
</dbReference>
<gene>
    <name evidence="7" type="ORF">HCEG_06943</name>
</gene>
<dbReference type="VEuPathDB" id="FungiDB:I7I53_01288"/>
<evidence type="ECO:0000256" key="2">
    <source>
        <dbReference type="ARBA" id="ARBA00022964"/>
    </source>
</evidence>
<reference evidence="8" key="1">
    <citation type="submission" date="2008-07" db="EMBL/GenBank/DDBJ databases">
        <title>Annotation of Ajellomyces capsulatus strain H88.</title>
        <authorList>
            <person name="Champion M."/>
            <person name="Cuomo C."/>
            <person name="Ma L.-J."/>
            <person name="Henn M.R."/>
            <person name="Sil A."/>
            <person name="Goldman B."/>
            <person name="Young S.K."/>
            <person name="Kodira C.D."/>
            <person name="Zeng Q."/>
            <person name="Koehrsen M."/>
            <person name="Alvarado L."/>
            <person name="Berlin A."/>
            <person name="Borenstein D."/>
            <person name="Chen Z."/>
            <person name="Engels R."/>
            <person name="Freedman E."/>
            <person name="Gellesch M."/>
            <person name="Goldberg J."/>
            <person name="Griggs A."/>
            <person name="Gujja S."/>
            <person name="Heiman D."/>
            <person name="Hepburn T."/>
            <person name="Howarth C."/>
            <person name="Jen D."/>
            <person name="Larson L."/>
            <person name="Lewis B."/>
            <person name="Mehta T."/>
            <person name="Park D."/>
            <person name="Pearson M."/>
            <person name="Roberts A."/>
            <person name="Saif S."/>
            <person name="Shea T."/>
            <person name="Shenoy N."/>
            <person name="Sisk P."/>
            <person name="Stolte C."/>
            <person name="Sykes S."/>
            <person name="Walk T."/>
            <person name="White J."/>
            <person name="Yandava C."/>
            <person name="Klein B."/>
            <person name="McEwen J.G."/>
            <person name="Puccia R."/>
            <person name="Goldman G.H."/>
            <person name="Felipe M.S."/>
            <person name="Nino-Vega G."/>
            <person name="San-Blas G."/>
            <person name="Taylor J."/>
            <person name="Mendoza L."/>
            <person name="Galagan J."/>
            <person name="Nusbaum C."/>
            <person name="Birren B."/>
        </authorList>
    </citation>
    <scope>NUCLEOTIDE SEQUENCE [LARGE SCALE GENOMIC DNA]</scope>
    <source>
        <strain evidence="8">H88</strain>
    </source>
</reference>
<dbReference type="Gene3D" id="1.10.630.10">
    <property type="entry name" value="Cytochrome P450"/>
    <property type="match status" value="1"/>
</dbReference>
<dbReference type="HOGENOM" id="CLU_002329_1_0_1"/>
<dbReference type="GO" id="GO:0004497">
    <property type="term" value="F:monooxygenase activity"/>
    <property type="evidence" value="ECO:0007669"/>
    <property type="project" value="InterPro"/>
</dbReference>
<dbReference type="SUPFAM" id="SSF48264">
    <property type="entry name" value="Cytochrome P450"/>
    <property type="match status" value="1"/>
</dbReference>
<dbReference type="EMBL" id="DS990640">
    <property type="protein sequence ID" value="EGC47728.1"/>
    <property type="molecule type" value="Genomic_DNA"/>
</dbReference>
<dbReference type="InterPro" id="IPR037120">
    <property type="entry name" value="Haem_peroxidase_sf_animal"/>
</dbReference>
<keyword evidence="7" id="KW-0575">Peroxidase</keyword>
<feature type="region of interest" description="Disordered" evidence="6">
    <location>
        <begin position="82"/>
        <end position="109"/>
    </location>
</feature>
<dbReference type="GO" id="GO:0006979">
    <property type="term" value="P:response to oxidative stress"/>
    <property type="evidence" value="ECO:0007669"/>
    <property type="project" value="InterPro"/>
</dbReference>
<keyword evidence="3" id="KW-0560">Oxidoreductase</keyword>
<dbReference type="GO" id="GO:0006631">
    <property type="term" value="P:fatty acid metabolic process"/>
    <property type="evidence" value="ECO:0007669"/>
    <property type="project" value="UniProtKB-ARBA"/>
</dbReference>
<dbReference type="Gene3D" id="1.10.640.10">
    <property type="entry name" value="Haem peroxidase domain superfamily, animal type"/>
    <property type="match status" value="1"/>
</dbReference>
<keyword evidence="2" id="KW-0223">Dioxygenase</keyword>
<dbReference type="OrthoDB" id="823504at2759"/>
<dbReference type="InterPro" id="IPR050783">
    <property type="entry name" value="Oxylipin_biosynth_metab"/>
</dbReference>
<feature type="region of interest" description="Disordered" evidence="6">
    <location>
        <begin position="14"/>
        <end position="34"/>
    </location>
</feature>
<dbReference type="InterPro" id="IPR019791">
    <property type="entry name" value="Haem_peroxidase_animal"/>
</dbReference>
<dbReference type="GO" id="GO:0004601">
    <property type="term" value="F:peroxidase activity"/>
    <property type="evidence" value="ECO:0007669"/>
    <property type="project" value="UniProtKB-KW"/>
</dbReference>
<dbReference type="PANTHER" id="PTHR11903">
    <property type="entry name" value="PROSTAGLANDIN G/H SYNTHASE"/>
    <property type="match status" value="1"/>
</dbReference>
<organism evidence="8">
    <name type="scientific">Ajellomyces capsulatus (strain H88)</name>
    <name type="common">Darling's disease fungus</name>
    <name type="synonym">Histoplasma capsulatum</name>
    <dbReference type="NCBI Taxonomy" id="544711"/>
    <lineage>
        <taxon>Eukaryota</taxon>
        <taxon>Fungi</taxon>
        <taxon>Dikarya</taxon>
        <taxon>Ascomycota</taxon>
        <taxon>Pezizomycotina</taxon>
        <taxon>Eurotiomycetes</taxon>
        <taxon>Eurotiomycetidae</taxon>
        <taxon>Onygenales</taxon>
        <taxon>Ajellomycetaceae</taxon>
        <taxon>Histoplasma</taxon>
    </lineage>
</organism>
<dbReference type="InterPro" id="IPR034812">
    <property type="entry name" value="Ppo-like_N"/>
</dbReference>
<dbReference type="InterPro" id="IPR010255">
    <property type="entry name" value="Haem_peroxidase_sf"/>
</dbReference>
<dbReference type="GO" id="GO:0016705">
    <property type="term" value="F:oxidoreductase activity, acting on paired donors, with incorporation or reduction of molecular oxygen"/>
    <property type="evidence" value="ECO:0007669"/>
    <property type="project" value="InterPro"/>
</dbReference>
<evidence type="ECO:0000256" key="3">
    <source>
        <dbReference type="ARBA" id="ARBA00023002"/>
    </source>
</evidence>
<protein>
    <submittedName>
        <fullName evidence="7">Animal heme peroxidase</fullName>
    </submittedName>
</protein>
<name>F0UP76_AJEC8</name>
<keyword evidence="1 5" id="KW-0479">Metal-binding</keyword>
<feature type="binding site" description="axial binding residue" evidence="5">
    <location>
        <position position="471"/>
    </location>
    <ligand>
        <name>heme b</name>
        <dbReference type="ChEBI" id="CHEBI:60344"/>
    </ligand>
    <ligandPart>
        <name>Fe</name>
        <dbReference type="ChEBI" id="CHEBI:18248"/>
    </ligandPart>
</feature>
<dbReference type="PANTHER" id="PTHR11903:SF13">
    <property type="entry name" value="LINOLEATE 10R-LIPOXYGENASE"/>
    <property type="match status" value="1"/>
</dbReference>
<evidence type="ECO:0000256" key="1">
    <source>
        <dbReference type="ARBA" id="ARBA00022723"/>
    </source>
</evidence>
<evidence type="ECO:0000256" key="5">
    <source>
        <dbReference type="PIRSR" id="PIRSR619791-2"/>
    </source>
</evidence>
<evidence type="ECO:0000256" key="6">
    <source>
        <dbReference type="SAM" id="MobiDB-lite"/>
    </source>
</evidence>
<proteinExistence type="predicted"/>
<dbReference type="PROSITE" id="PS50292">
    <property type="entry name" value="PEROXIDASE_3"/>
    <property type="match status" value="1"/>
</dbReference>
<dbReference type="STRING" id="544711.F0UP76"/>
<dbReference type="GO" id="GO:0020037">
    <property type="term" value="F:heme binding"/>
    <property type="evidence" value="ECO:0007669"/>
    <property type="project" value="InterPro"/>
</dbReference>
<dbReference type="AlphaFoldDB" id="F0UP76"/>
<dbReference type="InterPro" id="IPR036396">
    <property type="entry name" value="Cyt_P450_sf"/>
</dbReference>
<dbReference type="Pfam" id="PF03098">
    <property type="entry name" value="An_peroxidase"/>
    <property type="match status" value="1"/>
</dbReference>